<gene>
    <name evidence="1" type="ORF">HannXRQ_Chr11g0347191</name>
</gene>
<reference evidence="2" key="1">
    <citation type="journal article" date="2017" name="Nature">
        <title>The sunflower genome provides insights into oil metabolism, flowering and Asterid evolution.</title>
        <authorList>
            <person name="Badouin H."/>
            <person name="Gouzy J."/>
            <person name="Grassa C.J."/>
            <person name="Murat F."/>
            <person name="Staton S.E."/>
            <person name="Cottret L."/>
            <person name="Lelandais-Briere C."/>
            <person name="Owens G.L."/>
            <person name="Carrere S."/>
            <person name="Mayjonade B."/>
            <person name="Legrand L."/>
            <person name="Gill N."/>
            <person name="Kane N.C."/>
            <person name="Bowers J.E."/>
            <person name="Hubner S."/>
            <person name="Bellec A."/>
            <person name="Berard A."/>
            <person name="Berges H."/>
            <person name="Blanchet N."/>
            <person name="Boniface M.C."/>
            <person name="Brunel D."/>
            <person name="Catrice O."/>
            <person name="Chaidir N."/>
            <person name="Claudel C."/>
            <person name="Donnadieu C."/>
            <person name="Faraut T."/>
            <person name="Fievet G."/>
            <person name="Helmstetter N."/>
            <person name="King M."/>
            <person name="Knapp S.J."/>
            <person name="Lai Z."/>
            <person name="Le Paslier M.C."/>
            <person name="Lippi Y."/>
            <person name="Lorenzon L."/>
            <person name="Mandel J.R."/>
            <person name="Marage G."/>
            <person name="Marchand G."/>
            <person name="Marquand E."/>
            <person name="Bret-Mestries E."/>
            <person name="Morien E."/>
            <person name="Nambeesan S."/>
            <person name="Nguyen T."/>
            <person name="Pegot-Espagnet P."/>
            <person name="Pouilly N."/>
            <person name="Raftis F."/>
            <person name="Sallet E."/>
            <person name="Schiex T."/>
            <person name="Thomas J."/>
            <person name="Vandecasteele C."/>
            <person name="Vares D."/>
            <person name="Vear F."/>
            <person name="Vautrin S."/>
            <person name="Crespi M."/>
            <person name="Mangin B."/>
            <person name="Burke J.M."/>
            <person name="Salse J."/>
            <person name="Munos S."/>
            <person name="Vincourt P."/>
            <person name="Rieseberg L.H."/>
            <person name="Langlade N.B."/>
        </authorList>
    </citation>
    <scope>NUCLEOTIDE SEQUENCE [LARGE SCALE GENOMIC DNA]</scope>
    <source>
        <strain evidence="2">cv. SF193</strain>
    </source>
</reference>
<dbReference type="EMBL" id="CM007900">
    <property type="protein sequence ID" value="OTG08933.1"/>
    <property type="molecule type" value="Genomic_DNA"/>
</dbReference>
<name>A0A251TDW5_HELAN</name>
<dbReference type="Proteomes" id="UP000215914">
    <property type="component" value="Chromosome 11"/>
</dbReference>
<evidence type="ECO:0000313" key="1">
    <source>
        <dbReference type="EMBL" id="OTG08933.1"/>
    </source>
</evidence>
<dbReference type="InParanoid" id="A0A251TDW5"/>
<protein>
    <submittedName>
        <fullName evidence="1">Uncharacterized protein</fullName>
    </submittedName>
</protein>
<keyword evidence="2" id="KW-1185">Reference proteome</keyword>
<organism evidence="1 2">
    <name type="scientific">Helianthus annuus</name>
    <name type="common">Common sunflower</name>
    <dbReference type="NCBI Taxonomy" id="4232"/>
    <lineage>
        <taxon>Eukaryota</taxon>
        <taxon>Viridiplantae</taxon>
        <taxon>Streptophyta</taxon>
        <taxon>Embryophyta</taxon>
        <taxon>Tracheophyta</taxon>
        <taxon>Spermatophyta</taxon>
        <taxon>Magnoliopsida</taxon>
        <taxon>eudicotyledons</taxon>
        <taxon>Gunneridae</taxon>
        <taxon>Pentapetalae</taxon>
        <taxon>asterids</taxon>
        <taxon>campanulids</taxon>
        <taxon>Asterales</taxon>
        <taxon>Asteraceae</taxon>
        <taxon>Asteroideae</taxon>
        <taxon>Heliantheae alliance</taxon>
        <taxon>Heliantheae</taxon>
        <taxon>Helianthus</taxon>
    </lineage>
</organism>
<dbReference type="AlphaFoldDB" id="A0A251TDW5"/>
<evidence type="ECO:0000313" key="2">
    <source>
        <dbReference type="Proteomes" id="UP000215914"/>
    </source>
</evidence>
<sequence>MLLCLMPPLLPSMAPDLKMRGLLLIYCGSYKTILDMWLQVVHILSNTQSLNTKFFCFTGRRVLSNIDGMYCLLSNGTE</sequence>
<proteinExistence type="predicted"/>
<accession>A0A251TDW5</accession>